<gene>
    <name evidence="2" type="ORF">E2C01_091493</name>
</gene>
<protein>
    <submittedName>
        <fullName evidence="2">Uncharacterized protein</fullName>
    </submittedName>
</protein>
<dbReference type="AlphaFoldDB" id="A0A5B7JPI5"/>
<organism evidence="2 3">
    <name type="scientific">Portunus trituberculatus</name>
    <name type="common">Swimming crab</name>
    <name type="synonym">Neptunus trituberculatus</name>
    <dbReference type="NCBI Taxonomy" id="210409"/>
    <lineage>
        <taxon>Eukaryota</taxon>
        <taxon>Metazoa</taxon>
        <taxon>Ecdysozoa</taxon>
        <taxon>Arthropoda</taxon>
        <taxon>Crustacea</taxon>
        <taxon>Multicrustacea</taxon>
        <taxon>Malacostraca</taxon>
        <taxon>Eumalacostraca</taxon>
        <taxon>Eucarida</taxon>
        <taxon>Decapoda</taxon>
        <taxon>Pleocyemata</taxon>
        <taxon>Brachyura</taxon>
        <taxon>Eubrachyura</taxon>
        <taxon>Portunoidea</taxon>
        <taxon>Portunidae</taxon>
        <taxon>Portuninae</taxon>
        <taxon>Portunus</taxon>
    </lineage>
</organism>
<feature type="transmembrane region" description="Helical" evidence="1">
    <location>
        <begin position="47"/>
        <end position="66"/>
    </location>
</feature>
<name>A0A5B7JPI5_PORTR</name>
<keyword evidence="1" id="KW-0812">Transmembrane</keyword>
<proteinExistence type="predicted"/>
<comment type="caution">
    <text evidence="2">The sequence shown here is derived from an EMBL/GenBank/DDBJ whole genome shotgun (WGS) entry which is preliminary data.</text>
</comment>
<evidence type="ECO:0000256" key="1">
    <source>
        <dbReference type="SAM" id="Phobius"/>
    </source>
</evidence>
<keyword evidence="3" id="KW-1185">Reference proteome</keyword>
<evidence type="ECO:0000313" key="2">
    <source>
        <dbReference type="EMBL" id="MPC96246.1"/>
    </source>
</evidence>
<keyword evidence="1" id="KW-0472">Membrane</keyword>
<sequence>MRCSRPEMKASVPGRVVDGRVSYYKVCIVILYWILIRRVLYHSLRKLAFLVGLYFQAFVPLGWFWFSLMHKKMVWVNEESPSLVMI</sequence>
<evidence type="ECO:0000313" key="3">
    <source>
        <dbReference type="Proteomes" id="UP000324222"/>
    </source>
</evidence>
<dbReference type="EMBL" id="VSRR010105179">
    <property type="protein sequence ID" value="MPC96246.1"/>
    <property type="molecule type" value="Genomic_DNA"/>
</dbReference>
<accession>A0A5B7JPI5</accession>
<dbReference type="Proteomes" id="UP000324222">
    <property type="component" value="Unassembled WGS sequence"/>
</dbReference>
<keyword evidence="1" id="KW-1133">Transmembrane helix</keyword>
<reference evidence="2 3" key="1">
    <citation type="submission" date="2019-05" db="EMBL/GenBank/DDBJ databases">
        <title>Another draft genome of Portunus trituberculatus and its Hox gene families provides insights of decapod evolution.</title>
        <authorList>
            <person name="Jeong J.-H."/>
            <person name="Song I."/>
            <person name="Kim S."/>
            <person name="Choi T."/>
            <person name="Kim D."/>
            <person name="Ryu S."/>
            <person name="Kim W."/>
        </authorList>
    </citation>
    <scope>NUCLEOTIDE SEQUENCE [LARGE SCALE GENOMIC DNA]</scope>
    <source>
        <tissue evidence="2">Muscle</tissue>
    </source>
</reference>